<keyword evidence="2" id="KW-1185">Reference proteome</keyword>
<accession>A0ABZ1H9W8</accession>
<evidence type="ECO:0008006" key="3">
    <source>
        <dbReference type="Google" id="ProtNLM"/>
    </source>
</evidence>
<reference evidence="1 2" key="1">
    <citation type="submission" date="2022-10" db="EMBL/GenBank/DDBJ databases">
        <title>The complete genomes of actinobacterial strains from the NBC collection.</title>
        <authorList>
            <person name="Joergensen T.S."/>
            <person name="Alvarez Arevalo M."/>
            <person name="Sterndorff E.B."/>
            <person name="Faurdal D."/>
            <person name="Vuksanovic O."/>
            <person name="Mourched A.-S."/>
            <person name="Charusanti P."/>
            <person name="Shaw S."/>
            <person name="Blin K."/>
            <person name="Weber T."/>
        </authorList>
    </citation>
    <scope>NUCLEOTIDE SEQUENCE [LARGE SCALE GENOMIC DNA]</scope>
    <source>
        <strain evidence="1 2">NBC 01752</strain>
    </source>
</reference>
<gene>
    <name evidence="1" type="ORF">OHB35_14580</name>
</gene>
<organism evidence="1 2">
    <name type="scientific">Streptomyces phaeochromogenes</name>
    <dbReference type="NCBI Taxonomy" id="1923"/>
    <lineage>
        <taxon>Bacteria</taxon>
        <taxon>Bacillati</taxon>
        <taxon>Actinomycetota</taxon>
        <taxon>Actinomycetes</taxon>
        <taxon>Kitasatosporales</taxon>
        <taxon>Streptomycetaceae</taxon>
        <taxon>Streptomyces</taxon>
        <taxon>Streptomyces phaeochromogenes group</taxon>
    </lineage>
</organism>
<dbReference type="EMBL" id="CP109135">
    <property type="protein sequence ID" value="WSD14372.1"/>
    <property type="molecule type" value="Genomic_DNA"/>
</dbReference>
<sequence length="49" mass="5327">MVNAHGGDATVFHLPEEGITGNEHFMFQDLNNGEVADHMAKWMASKGLA</sequence>
<dbReference type="Gene3D" id="3.40.50.1820">
    <property type="entry name" value="alpha/beta hydrolase"/>
    <property type="match status" value="1"/>
</dbReference>
<evidence type="ECO:0000313" key="1">
    <source>
        <dbReference type="EMBL" id="WSD14372.1"/>
    </source>
</evidence>
<proteinExistence type="predicted"/>
<protein>
    <recommendedName>
        <fullName evidence="3">Alpha/beta hydrolase</fullName>
    </recommendedName>
</protein>
<evidence type="ECO:0000313" key="2">
    <source>
        <dbReference type="Proteomes" id="UP001340816"/>
    </source>
</evidence>
<dbReference type="Proteomes" id="UP001340816">
    <property type="component" value="Chromosome"/>
</dbReference>
<name>A0ABZ1H9W8_STRPH</name>
<dbReference type="RefSeq" id="WP_326759016.1">
    <property type="nucleotide sequence ID" value="NZ_CP109135.1"/>
</dbReference>
<dbReference type="InterPro" id="IPR029058">
    <property type="entry name" value="AB_hydrolase_fold"/>
</dbReference>